<dbReference type="InterPro" id="IPR037238">
    <property type="entry name" value="YbiA-like_sf"/>
</dbReference>
<dbReference type="EMBL" id="NAJM01000035">
    <property type="protein sequence ID" value="RVX68797.1"/>
    <property type="molecule type" value="Genomic_DNA"/>
</dbReference>
<organism evidence="3 4">
    <name type="scientific">Exophiala mesophila</name>
    <name type="common">Black yeast-like fungus</name>
    <dbReference type="NCBI Taxonomy" id="212818"/>
    <lineage>
        <taxon>Eukaryota</taxon>
        <taxon>Fungi</taxon>
        <taxon>Dikarya</taxon>
        <taxon>Ascomycota</taxon>
        <taxon>Pezizomycotina</taxon>
        <taxon>Eurotiomycetes</taxon>
        <taxon>Chaetothyriomycetidae</taxon>
        <taxon>Chaetothyriales</taxon>
        <taxon>Herpotrichiellaceae</taxon>
        <taxon>Exophiala</taxon>
    </lineage>
</organism>
<feature type="region of interest" description="Disordered" evidence="1">
    <location>
        <begin position="1"/>
        <end position="71"/>
    </location>
</feature>
<dbReference type="Proteomes" id="UP000288859">
    <property type="component" value="Unassembled WGS sequence"/>
</dbReference>
<dbReference type="NCBIfam" id="TIGR02464">
    <property type="entry name" value="ribofla_fusion"/>
    <property type="match status" value="1"/>
</dbReference>
<name>A0A438MYH1_EXOME</name>
<dbReference type="VEuPathDB" id="FungiDB:PV10_01205"/>
<dbReference type="CDD" id="cd15457">
    <property type="entry name" value="NADAR"/>
    <property type="match status" value="1"/>
</dbReference>
<evidence type="ECO:0000259" key="2">
    <source>
        <dbReference type="Pfam" id="PF08719"/>
    </source>
</evidence>
<sequence length="275" mass="31076">MAPVTVKNVISPHRYNTRSTNVPSSRPKDQKDGPKDRRSRKRNHDKVEQETPPASKPNNNPKKPSTSGRKGTLMTEKHVLFWGGPLSNWNLGSLFPGDRVLSLLLPRLDDAQIPHPEETSLGTSLIRNHEFNCGEQAMMALKAWLFEDNEIFKADTDKTRQSFLVNILHTSSPKAQKALGRQVPNFNDSVWQKAAAEIVTCTSIARAEADEELRSWYVKAGSRRRFVEASPVDRIWGIGLKWDNPLADDESKWRGKNLLGMCHDAAAEVIRKQYQ</sequence>
<comment type="caution">
    <text evidence="3">The sequence shown here is derived from an EMBL/GenBank/DDBJ whole genome shotgun (WGS) entry which is preliminary data.</text>
</comment>
<evidence type="ECO:0000313" key="3">
    <source>
        <dbReference type="EMBL" id="RVX68797.1"/>
    </source>
</evidence>
<protein>
    <recommendedName>
        <fullName evidence="2">NADAR domain-containing protein</fullName>
    </recommendedName>
</protein>
<evidence type="ECO:0000256" key="1">
    <source>
        <dbReference type="SAM" id="MobiDB-lite"/>
    </source>
</evidence>
<dbReference type="InterPro" id="IPR012816">
    <property type="entry name" value="NADAR"/>
</dbReference>
<feature type="compositionally biased region" description="Low complexity" evidence="1">
    <location>
        <begin position="51"/>
        <end position="67"/>
    </location>
</feature>
<dbReference type="SUPFAM" id="SSF143990">
    <property type="entry name" value="YbiA-like"/>
    <property type="match status" value="1"/>
</dbReference>
<evidence type="ECO:0000313" key="4">
    <source>
        <dbReference type="Proteomes" id="UP000288859"/>
    </source>
</evidence>
<feature type="domain" description="NADAR" evidence="2">
    <location>
        <begin position="126"/>
        <end position="262"/>
    </location>
</feature>
<gene>
    <name evidence="3" type="ORF">B0A52_07683</name>
</gene>
<dbReference type="Pfam" id="PF08719">
    <property type="entry name" value="NADAR"/>
    <property type="match status" value="1"/>
</dbReference>
<dbReference type="OrthoDB" id="206452at2759"/>
<dbReference type="AlphaFoldDB" id="A0A438MYH1"/>
<feature type="compositionally biased region" description="Basic and acidic residues" evidence="1">
    <location>
        <begin position="26"/>
        <end position="36"/>
    </location>
</feature>
<dbReference type="Gene3D" id="1.10.357.40">
    <property type="entry name" value="YbiA-like"/>
    <property type="match status" value="1"/>
</dbReference>
<accession>A0A438MYH1</accession>
<proteinExistence type="predicted"/>
<reference evidence="3 4" key="1">
    <citation type="submission" date="2017-03" db="EMBL/GenBank/DDBJ databases">
        <title>Genomes of endolithic fungi from Antarctica.</title>
        <authorList>
            <person name="Coleine C."/>
            <person name="Masonjones S."/>
            <person name="Stajich J.E."/>
        </authorList>
    </citation>
    <scope>NUCLEOTIDE SEQUENCE [LARGE SCALE GENOMIC DNA]</scope>
    <source>
        <strain evidence="3 4">CCFEE 6314</strain>
    </source>
</reference>